<dbReference type="EMBL" id="SNRY01003168">
    <property type="protein sequence ID" value="KAA6321958.1"/>
    <property type="molecule type" value="Genomic_DNA"/>
</dbReference>
<protein>
    <submittedName>
        <fullName evidence="5">PGL/p-HBAD biosynthesis glycosyltransferase</fullName>
        <ecNumber evidence="5">2.4.1.-</ecNumber>
    </submittedName>
</protein>
<keyword evidence="3" id="KW-1133">Transmembrane helix</keyword>
<gene>
    <name evidence="5" type="ORF">EZS27_028448</name>
</gene>
<evidence type="ECO:0000259" key="4">
    <source>
        <dbReference type="Pfam" id="PF00535"/>
    </source>
</evidence>
<feature type="transmembrane region" description="Helical" evidence="3">
    <location>
        <begin position="285"/>
        <end position="306"/>
    </location>
</feature>
<sequence>MKEEINYSIIIPHKNIPDLLQRCLNSIPRREDIQIIVVDDNSDSNIVDFEHFPGMSEPCVEVVFTKEGKGAGYARNVGLSKAKGIWLLFADADDFYNDCLLEAIDTYKYSEFDLIFFNADSVYSNNQSQHISHPHADGLNFFISKYTSAPVFCMDSLRFYFGPPWCKMIKAKLIKNNSIYFDEVSVHNDTMFSLKIGFLSKKQYVSKYSIYTTTLRKDSITFQKDTKKRLLIKTYVSISYDNYMRKIIKKRSFRLANRLFSYIRNKEYFSFIFVMEYLRRKKCSILLYTIVCFPMITLYRILRFVFGKIGISSHRQDIRR</sequence>
<evidence type="ECO:0000313" key="5">
    <source>
        <dbReference type="EMBL" id="KAA6321958.1"/>
    </source>
</evidence>
<reference evidence="5" key="1">
    <citation type="submission" date="2019-03" db="EMBL/GenBank/DDBJ databases">
        <title>Single cell metagenomics reveals metabolic interactions within the superorganism composed of flagellate Streblomastix strix and complex community of Bacteroidetes bacteria on its surface.</title>
        <authorList>
            <person name="Treitli S.C."/>
            <person name="Kolisko M."/>
            <person name="Husnik F."/>
            <person name="Keeling P."/>
            <person name="Hampl V."/>
        </authorList>
    </citation>
    <scope>NUCLEOTIDE SEQUENCE</scope>
    <source>
        <strain evidence="5">STM</strain>
    </source>
</reference>
<evidence type="ECO:0000256" key="3">
    <source>
        <dbReference type="SAM" id="Phobius"/>
    </source>
</evidence>
<organism evidence="5">
    <name type="scientific">termite gut metagenome</name>
    <dbReference type="NCBI Taxonomy" id="433724"/>
    <lineage>
        <taxon>unclassified sequences</taxon>
        <taxon>metagenomes</taxon>
        <taxon>organismal metagenomes</taxon>
    </lineage>
</organism>
<dbReference type="InterPro" id="IPR029044">
    <property type="entry name" value="Nucleotide-diphossugar_trans"/>
</dbReference>
<keyword evidence="1 5" id="KW-0328">Glycosyltransferase</keyword>
<dbReference type="Gene3D" id="3.90.550.10">
    <property type="entry name" value="Spore Coat Polysaccharide Biosynthesis Protein SpsA, Chain A"/>
    <property type="match status" value="1"/>
</dbReference>
<dbReference type="AlphaFoldDB" id="A0A5J4QLV9"/>
<dbReference type="PANTHER" id="PTHR22916:SF51">
    <property type="entry name" value="GLYCOSYLTRANSFERASE EPSH-RELATED"/>
    <property type="match status" value="1"/>
</dbReference>
<evidence type="ECO:0000256" key="1">
    <source>
        <dbReference type="ARBA" id="ARBA00022676"/>
    </source>
</evidence>
<dbReference type="Pfam" id="PF00535">
    <property type="entry name" value="Glycos_transf_2"/>
    <property type="match status" value="1"/>
</dbReference>
<name>A0A5J4QLV9_9ZZZZ</name>
<dbReference type="SUPFAM" id="SSF53448">
    <property type="entry name" value="Nucleotide-diphospho-sugar transferases"/>
    <property type="match status" value="1"/>
</dbReference>
<proteinExistence type="predicted"/>
<evidence type="ECO:0000256" key="2">
    <source>
        <dbReference type="ARBA" id="ARBA00022679"/>
    </source>
</evidence>
<keyword evidence="2 5" id="KW-0808">Transferase</keyword>
<dbReference type="InterPro" id="IPR001173">
    <property type="entry name" value="Glyco_trans_2-like"/>
</dbReference>
<keyword evidence="3" id="KW-0472">Membrane</keyword>
<dbReference type="GO" id="GO:0016757">
    <property type="term" value="F:glycosyltransferase activity"/>
    <property type="evidence" value="ECO:0007669"/>
    <property type="project" value="UniProtKB-KW"/>
</dbReference>
<dbReference type="EC" id="2.4.1.-" evidence="5"/>
<accession>A0A5J4QLV9</accession>
<dbReference type="CDD" id="cd00761">
    <property type="entry name" value="Glyco_tranf_GTA_type"/>
    <property type="match status" value="1"/>
</dbReference>
<keyword evidence="3" id="KW-0812">Transmembrane</keyword>
<feature type="domain" description="Glycosyltransferase 2-like" evidence="4">
    <location>
        <begin position="8"/>
        <end position="163"/>
    </location>
</feature>
<dbReference type="PANTHER" id="PTHR22916">
    <property type="entry name" value="GLYCOSYLTRANSFERASE"/>
    <property type="match status" value="1"/>
</dbReference>
<comment type="caution">
    <text evidence="5">The sequence shown here is derived from an EMBL/GenBank/DDBJ whole genome shotgun (WGS) entry which is preliminary data.</text>
</comment>